<organism evidence="2">
    <name type="scientific">Metalysinibacillus saudimassiliensis</name>
    <dbReference type="NCBI Taxonomy" id="1461583"/>
    <lineage>
        <taxon>Bacteria</taxon>
        <taxon>Bacillati</taxon>
        <taxon>Bacillota</taxon>
        <taxon>Bacilli</taxon>
        <taxon>Bacillales</taxon>
        <taxon>Caryophanaceae</taxon>
        <taxon>Metalysinibacillus</taxon>
    </lineage>
</organism>
<evidence type="ECO:0000259" key="1">
    <source>
        <dbReference type="PROSITE" id="PS51272"/>
    </source>
</evidence>
<dbReference type="Pfam" id="PF00395">
    <property type="entry name" value="SLH"/>
    <property type="match status" value="2"/>
</dbReference>
<sequence>MKIQRYVKETVGMVLLIIYMGSAMTVQAKEYEDVPPEHWAYSAINRLVTGGYLKRESDFFEPDAFATRQEASEVIATLIDRDVPTIPLAFKDVTDKMPHYEAVKRLTAIGALQNTMHFNGDKYLRRSHVAKMVAIANEMEYDTPHCLTYADVTKNTWSYNYIGALASADIMSGVSLQHFYPERYVTRAQLAVIIERAIDYKEHVDYRAVYDYINKIMLPTVNYSREWAIEIANLTNAYRAQQNLPPLRYDRSLEQVAIVKANDMIQNNYFEHYSPSYGQPWDMATIFDYQFVGFGENIARHFKTPKHTVLGWINSPGHRKNMLNAHYTRIGVAIEQDADGNFYWVQHFAGR</sequence>
<feature type="domain" description="SLH" evidence="1">
    <location>
        <begin position="145"/>
        <end position="208"/>
    </location>
</feature>
<reference evidence="2" key="1">
    <citation type="submission" date="2014-07" db="EMBL/GenBank/DDBJ databases">
        <authorList>
            <person name="Urmite Genomes Urmite Genomes"/>
        </authorList>
    </citation>
    <scope>NUCLEOTIDE SEQUENCE</scope>
    <source>
        <strain evidence="2">13S34_air</strain>
    </source>
</reference>
<accession>A0A078MB86</accession>
<name>A0A078MB86_9BACL</name>
<dbReference type="InterPro" id="IPR035940">
    <property type="entry name" value="CAP_sf"/>
</dbReference>
<dbReference type="InterPro" id="IPR001119">
    <property type="entry name" value="SLH_dom"/>
</dbReference>
<dbReference type="PROSITE" id="PS51272">
    <property type="entry name" value="SLH"/>
    <property type="match status" value="2"/>
</dbReference>
<dbReference type="PANTHER" id="PTHR31157:SF1">
    <property type="entry name" value="SCP DOMAIN-CONTAINING PROTEIN"/>
    <property type="match status" value="1"/>
</dbReference>
<dbReference type="CDD" id="cd05379">
    <property type="entry name" value="CAP_bacterial"/>
    <property type="match status" value="1"/>
</dbReference>
<dbReference type="InterPro" id="IPR014044">
    <property type="entry name" value="CAP_dom"/>
</dbReference>
<feature type="domain" description="SLH" evidence="1">
    <location>
        <begin position="27"/>
        <end position="89"/>
    </location>
</feature>
<dbReference type="Pfam" id="PF00188">
    <property type="entry name" value="CAP"/>
    <property type="match status" value="1"/>
</dbReference>
<proteinExistence type="predicted"/>
<dbReference type="EMBL" id="LN483074">
    <property type="protein sequence ID" value="CEA01966.1"/>
    <property type="molecule type" value="Genomic_DNA"/>
</dbReference>
<evidence type="ECO:0000313" key="2">
    <source>
        <dbReference type="EMBL" id="CEA01966.1"/>
    </source>
</evidence>
<dbReference type="PATRIC" id="fig|1461583.4.peg.1048"/>
<dbReference type="PANTHER" id="PTHR31157">
    <property type="entry name" value="SCP DOMAIN-CONTAINING PROTEIN"/>
    <property type="match status" value="1"/>
</dbReference>
<dbReference type="HOGENOM" id="CLU_794194_0_0_9"/>
<gene>
    <name evidence="2" type="primary">ctc_6</name>
    <name evidence="2" type="ORF">BN1050_01087</name>
</gene>
<dbReference type="Gene3D" id="3.40.33.10">
    <property type="entry name" value="CAP"/>
    <property type="match status" value="1"/>
</dbReference>
<dbReference type="SUPFAM" id="SSF55797">
    <property type="entry name" value="PR-1-like"/>
    <property type="match status" value="1"/>
</dbReference>
<dbReference type="AlphaFoldDB" id="A0A078MB86"/>
<protein>
    <submittedName>
        <fullName evidence="2">S-layer protein</fullName>
    </submittedName>
</protein>